<keyword evidence="2" id="KW-1185">Reference proteome</keyword>
<evidence type="ECO:0000313" key="2">
    <source>
        <dbReference type="Proteomes" id="UP000373149"/>
    </source>
</evidence>
<dbReference type="RefSeq" id="WP_152867860.1">
    <property type="nucleotide sequence ID" value="NZ_VMNX01000217.1"/>
</dbReference>
<reference evidence="1 2" key="1">
    <citation type="submission" date="2019-09" db="EMBL/GenBank/DDBJ databases">
        <authorList>
            <person name="Duangmal K."/>
            <person name="Teo W.F.A."/>
            <person name="Lipun K."/>
        </authorList>
    </citation>
    <scope>NUCLEOTIDE SEQUENCE [LARGE SCALE GENOMIC DNA]</scope>
    <source>
        <strain evidence="1 2">K1PN6</strain>
    </source>
</reference>
<dbReference type="EMBL" id="VMNX01000217">
    <property type="protein sequence ID" value="MPY53778.1"/>
    <property type="molecule type" value="Genomic_DNA"/>
</dbReference>
<evidence type="ECO:0000313" key="1">
    <source>
        <dbReference type="EMBL" id="MPY53778.1"/>
    </source>
</evidence>
<name>A0A5N8X4H3_9ACTN</name>
<gene>
    <name evidence="1" type="ORF">FPZ41_36515</name>
</gene>
<sequence length="124" mass="13067">MSGGEMSGVDLAQVALRAVIKQARKNGGGQKAKRQEPCTVPAVRRDGREPLDLAGGDRRALCTMTDPPDRMGGASLKSTACSETSRSAIHLTTSRVSVGSDAAVSWESVQPLRTTSLSSRELRA</sequence>
<dbReference type="AlphaFoldDB" id="A0A5N8X4H3"/>
<accession>A0A5N8X4H3</accession>
<organism evidence="1 2">
    <name type="scientific">Streptomyces acidicola</name>
    <dbReference type="NCBI Taxonomy" id="2596892"/>
    <lineage>
        <taxon>Bacteria</taxon>
        <taxon>Bacillati</taxon>
        <taxon>Actinomycetota</taxon>
        <taxon>Actinomycetes</taxon>
        <taxon>Kitasatosporales</taxon>
        <taxon>Streptomycetaceae</taxon>
        <taxon>Streptomyces</taxon>
    </lineage>
</organism>
<comment type="caution">
    <text evidence="1">The sequence shown here is derived from an EMBL/GenBank/DDBJ whole genome shotgun (WGS) entry which is preliminary data.</text>
</comment>
<proteinExistence type="predicted"/>
<dbReference type="Proteomes" id="UP000373149">
    <property type="component" value="Unassembled WGS sequence"/>
</dbReference>
<protein>
    <submittedName>
        <fullName evidence="1">Uncharacterized protein</fullName>
    </submittedName>
</protein>